<comment type="similarity">
    <text evidence="1 6">Belongs to the carbamate kinase family.</text>
</comment>
<dbReference type="EMBL" id="DF820470">
    <property type="protein sequence ID" value="GAK59714.1"/>
    <property type="molecule type" value="Genomic_DNA"/>
</dbReference>
<dbReference type="InterPro" id="IPR001048">
    <property type="entry name" value="Asp/Glu/Uridylate_kinase"/>
</dbReference>
<gene>
    <name evidence="8" type="ORF">U27_06699</name>
</gene>
<dbReference type="GO" id="GO:0005829">
    <property type="term" value="C:cytosol"/>
    <property type="evidence" value="ECO:0007669"/>
    <property type="project" value="TreeGrafter"/>
</dbReference>
<keyword evidence="4 6" id="KW-0418">Kinase</keyword>
<evidence type="ECO:0000256" key="5">
    <source>
        <dbReference type="ARBA" id="ARBA00022840"/>
    </source>
</evidence>
<dbReference type="CDD" id="cd04235">
    <property type="entry name" value="AAK_CK"/>
    <property type="match status" value="1"/>
</dbReference>
<evidence type="ECO:0000256" key="3">
    <source>
        <dbReference type="ARBA" id="ARBA00022741"/>
    </source>
</evidence>
<dbReference type="FunFam" id="3.40.1160.10:FF:000007">
    <property type="entry name" value="Carbamate kinase"/>
    <property type="match status" value="1"/>
</dbReference>
<dbReference type="Gene3D" id="3.40.1160.10">
    <property type="entry name" value="Acetylglutamate kinase-like"/>
    <property type="match status" value="1"/>
</dbReference>
<evidence type="ECO:0000256" key="4">
    <source>
        <dbReference type="ARBA" id="ARBA00022777"/>
    </source>
</evidence>
<dbReference type="InterPro" id="IPR036393">
    <property type="entry name" value="AceGlu_kinase-like_sf"/>
</dbReference>
<keyword evidence="2 6" id="KW-0808">Transferase</keyword>
<dbReference type="InterPro" id="IPR023000">
    <property type="entry name" value="Shikimate_kinase_CS"/>
</dbReference>
<dbReference type="STRING" id="1499967.U27_06699"/>
<keyword evidence="5" id="KW-0067">ATP-binding</keyword>
<feature type="domain" description="Aspartate/glutamate/uridylate kinase" evidence="7">
    <location>
        <begin position="6"/>
        <end position="298"/>
    </location>
</feature>
<evidence type="ECO:0000313" key="9">
    <source>
        <dbReference type="Proteomes" id="UP000030661"/>
    </source>
</evidence>
<dbReference type="Pfam" id="PF00696">
    <property type="entry name" value="AA_kinase"/>
    <property type="match status" value="1"/>
</dbReference>
<dbReference type="NCBIfam" id="NF009007">
    <property type="entry name" value="PRK12352.1"/>
    <property type="match status" value="1"/>
</dbReference>
<evidence type="ECO:0000256" key="2">
    <source>
        <dbReference type="ARBA" id="ARBA00022679"/>
    </source>
</evidence>
<organism evidence="8">
    <name type="scientific">Vecturithrix granuli</name>
    <dbReference type="NCBI Taxonomy" id="1499967"/>
    <lineage>
        <taxon>Bacteria</taxon>
        <taxon>Candidatus Moduliflexota</taxon>
        <taxon>Candidatus Vecturitrichia</taxon>
        <taxon>Candidatus Vecturitrichales</taxon>
        <taxon>Candidatus Vecturitrichaceae</taxon>
        <taxon>Candidatus Vecturithrix</taxon>
    </lineage>
</organism>
<dbReference type="eggNOG" id="COG0549">
    <property type="taxonomic scope" value="Bacteria"/>
</dbReference>
<dbReference type="InterPro" id="IPR003964">
    <property type="entry name" value="Carb_kinase"/>
</dbReference>
<dbReference type="PROSITE" id="PS01128">
    <property type="entry name" value="SHIKIMATE_KINASE"/>
    <property type="match status" value="1"/>
</dbReference>
<dbReference type="HOGENOM" id="CLU_076278_0_0_0"/>
<keyword evidence="9" id="KW-1185">Reference proteome</keyword>
<dbReference type="GO" id="GO:0019546">
    <property type="term" value="P:L-arginine deiminase pathway"/>
    <property type="evidence" value="ECO:0007669"/>
    <property type="project" value="TreeGrafter"/>
</dbReference>
<dbReference type="GO" id="GO:0008804">
    <property type="term" value="F:carbamate kinase activity"/>
    <property type="evidence" value="ECO:0007669"/>
    <property type="project" value="InterPro"/>
</dbReference>
<dbReference type="PIRSF" id="PIRSF000723">
    <property type="entry name" value="Carbamate_kin"/>
    <property type="match status" value="1"/>
</dbReference>
<proteinExistence type="inferred from homology"/>
<reference evidence="8" key="1">
    <citation type="journal article" date="2015" name="PeerJ">
        <title>First genomic representation of candidate bacterial phylum KSB3 points to enhanced environmental sensing as a trigger of wastewater bulking.</title>
        <authorList>
            <person name="Sekiguchi Y."/>
            <person name="Ohashi A."/>
            <person name="Parks D.H."/>
            <person name="Yamauchi T."/>
            <person name="Tyson G.W."/>
            <person name="Hugenholtz P."/>
        </authorList>
    </citation>
    <scope>NUCLEOTIDE SEQUENCE [LARGE SCALE GENOMIC DNA]</scope>
</reference>
<evidence type="ECO:0000256" key="6">
    <source>
        <dbReference type="PIRNR" id="PIRNR000723"/>
    </source>
</evidence>
<protein>
    <recommendedName>
        <fullName evidence="6">Carbamate kinase</fullName>
    </recommendedName>
</protein>
<evidence type="ECO:0000259" key="7">
    <source>
        <dbReference type="Pfam" id="PF00696"/>
    </source>
</evidence>
<dbReference type="Proteomes" id="UP000030661">
    <property type="component" value="Unassembled WGS sequence"/>
</dbReference>
<name>A0A081C559_VECG1</name>
<dbReference type="SUPFAM" id="SSF53633">
    <property type="entry name" value="Carbamate kinase-like"/>
    <property type="match status" value="1"/>
</dbReference>
<keyword evidence="3" id="KW-0547">Nucleotide-binding</keyword>
<dbReference type="GO" id="GO:0005524">
    <property type="term" value="F:ATP binding"/>
    <property type="evidence" value="ECO:0007669"/>
    <property type="project" value="UniProtKB-KW"/>
</dbReference>
<dbReference type="PANTHER" id="PTHR30409">
    <property type="entry name" value="CARBAMATE KINASE"/>
    <property type="match status" value="1"/>
</dbReference>
<evidence type="ECO:0000256" key="1">
    <source>
        <dbReference type="ARBA" id="ARBA00011066"/>
    </source>
</evidence>
<evidence type="ECO:0000313" key="8">
    <source>
        <dbReference type="EMBL" id="GAK59714.1"/>
    </source>
</evidence>
<sequence length="316" mass="34745">MNAAKKTVVVALGGNTIIRDGQEGNIYEQFANTRGTLNAMMALIQRDYRLVITHGNGPQVGNLFLMVESTRDFIPTLPLGVCVADTQSQIGYMIQQSLQNRLVREGIQRSVMTLITQVVVDKNDPSLTIPKKPIGPFYAEDKAKQFEQMRHWKIIGDSERGYRIVVPSPAPLRIVETPVIQSLLEKNVIVIAAGGGGIPVVIEEDRTYEGVDVVVEKDLTAGILARDLGAQLLVILTKVEKVAINFNTPQETTFDRLQIHEAMQYLEQGHFPSTTMGPKIWAAIDFLKSGGEEVIITSAKKLPDALDGKAGTRIVK</sequence>
<dbReference type="AlphaFoldDB" id="A0A081C559"/>
<accession>A0A081C559</accession>
<dbReference type="PANTHER" id="PTHR30409:SF1">
    <property type="entry name" value="CARBAMATE KINASE-RELATED"/>
    <property type="match status" value="1"/>
</dbReference>
<dbReference type="PRINTS" id="PR01469">
    <property type="entry name" value="CARBMTKINASE"/>
</dbReference>